<dbReference type="EMBL" id="CM000880">
    <property type="protein sequence ID" value="KQK15121.1"/>
    <property type="molecule type" value="Genomic_DNA"/>
</dbReference>
<dbReference type="PANTHER" id="PTHR31744">
    <property type="entry name" value="PROTEIN CUP-SHAPED COTYLEDON 2-RELATED"/>
    <property type="match status" value="1"/>
</dbReference>
<dbReference type="OrthoDB" id="1424968at2759"/>
<dbReference type="InterPro" id="IPR003441">
    <property type="entry name" value="NAC-dom"/>
</dbReference>
<keyword evidence="3" id="KW-0238">DNA-binding</keyword>
<protein>
    <recommendedName>
        <fullName evidence="6">NAC domain-containing protein</fullName>
    </recommendedName>
</protein>
<keyword evidence="2" id="KW-0805">Transcription regulation</keyword>
<reference evidence="8" key="3">
    <citation type="submission" date="2018-08" db="UniProtKB">
        <authorList>
            <consortium name="EnsemblPlants"/>
        </authorList>
    </citation>
    <scope>IDENTIFICATION</scope>
    <source>
        <strain evidence="8">cv. Bd21</strain>
    </source>
</reference>
<dbReference type="PROSITE" id="PS51005">
    <property type="entry name" value="NAC"/>
    <property type="match status" value="1"/>
</dbReference>
<dbReference type="GO" id="GO:0003677">
    <property type="term" value="F:DNA binding"/>
    <property type="evidence" value="ECO:0007669"/>
    <property type="project" value="UniProtKB-KW"/>
</dbReference>
<accession>A0A0Q3KVA0</accession>
<evidence type="ECO:0000256" key="1">
    <source>
        <dbReference type="ARBA" id="ARBA00004123"/>
    </source>
</evidence>
<dbReference type="Proteomes" id="UP000008810">
    <property type="component" value="Chromosome 1"/>
</dbReference>
<dbReference type="STRING" id="15368.A0A0Q3KVA0"/>
<dbReference type="PANTHER" id="PTHR31744:SF92">
    <property type="entry name" value="NAC DOMAIN-CONTAINING PROTEIN 87"/>
    <property type="match status" value="1"/>
</dbReference>
<dbReference type="AlphaFoldDB" id="A0A0Q3KVA0"/>
<evidence type="ECO:0000256" key="3">
    <source>
        <dbReference type="ARBA" id="ARBA00023125"/>
    </source>
</evidence>
<dbReference type="FunFam" id="2.170.150.80:FF:000006">
    <property type="entry name" value="NAC domain-containing protein 100-like"/>
    <property type="match status" value="1"/>
</dbReference>
<evidence type="ECO:0000313" key="8">
    <source>
        <dbReference type="EnsemblPlants" id="KQK15121"/>
    </source>
</evidence>
<dbReference type="FunCoup" id="A0A0Q3KVA0">
    <property type="interactions" value="5"/>
</dbReference>
<dbReference type="SUPFAM" id="SSF101941">
    <property type="entry name" value="NAC domain"/>
    <property type="match status" value="1"/>
</dbReference>
<proteinExistence type="predicted"/>
<evidence type="ECO:0000256" key="2">
    <source>
        <dbReference type="ARBA" id="ARBA00023015"/>
    </source>
</evidence>
<dbReference type="GO" id="GO:0006355">
    <property type="term" value="P:regulation of DNA-templated transcription"/>
    <property type="evidence" value="ECO:0007669"/>
    <property type="project" value="InterPro"/>
</dbReference>
<dbReference type="GO" id="GO:0005634">
    <property type="term" value="C:nucleus"/>
    <property type="evidence" value="ECO:0007669"/>
    <property type="project" value="UniProtKB-SubCell"/>
</dbReference>
<gene>
    <name evidence="7" type="ORF">BRADI_1g20801v3</name>
</gene>
<comment type="subcellular location">
    <subcellularLocation>
        <location evidence="1">Nucleus</location>
    </subcellularLocation>
</comment>
<evidence type="ECO:0000256" key="4">
    <source>
        <dbReference type="ARBA" id="ARBA00023163"/>
    </source>
</evidence>
<evidence type="ECO:0000259" key="6">
    <source>
        <dbReference type="PROSITE" id="PS51005"/>
    </source>
</evidence>
<evidence type="ECO:0000313" key="9">
    <source>
        <dbReference type="Proteomes" id="UP000008810"/>
    </source>
</evidence>
<feature type="domain" description="NAC" evidence="6">
    <location>
        <begin position="12"/>
        <end position="165"/>
    </location>
</feature>
<keyword evidence="9" id="KW-1185">Reference proteome</keyword>
<dbReference type="InParanoid" id="A0A0Q3KVA0"/>
<dbReference type="Gramene" id="KQK15121">
    <property type="protein sequence ID" value="KQK15121"/>
    <property type="gene ID" value="BRADI_1g20801v3"/>
</dbReference>
<keyword evidence="5" id="KW-0539">Nucleus</keyword>
<dbReference type="Pfam" id="PF02365">
    <property type="entry name" value="NAM"/>
    <property type="match status" value="1"/>
</dbReference>
<reference evidence="7 8" key="1">
    <citation type="journal article" date="2010" name="Nature">
        <title>Genome sequencing and analysis of the model grass Brachypodium distachyon.</title>
        <authorList>
            <consortium name="International Brachypodium Initiative"/>
        </authorList>
    </citation>
    <scope>NUCLEOTIDE SEQUENCE [LARGE SCALE GENOMIC DNA]</scope>
    <source>
        <strain evidence="7 8">Bd21</strain>
    </source>
</reference>
<dbReference type="InterPro" id="IPR036093">
    <property type="entry name" value="NAC_dom_sf"/>
</dbReference>
<keyword evidence="4" id="KW-0804">Transcription</keyword>
<evidence type="ECO:0000256" key="5">
    <source>
        <dbReference type="ARBA" id="ARBA00023242"/>
    </source>
</evidence>
<name>A0A0Q3KVA0_BRADI</name>
<sequence length="297" mass="34001">MGDHLHQQQLDLAPGFRFHPTDEELIRFYLNPKVKDKSFCTTAIGEVDMNKYDPWEFPTKANMVGQENKWYFYCQKDRKYPTGRMTNRTTKAGYWKGSGKDKEIYHGHGLLVGMKKTLIFYRGRAPNGEKTNWVMHEYRTIETTSDNKMPSNSKSEWVVCRIYHKSSGIKKEEVPSYPMDPINNEHISMPMSMPMGNQQDGFDSETAISTIQLPPLMDHFSMYQLDGSVGSSTSGNNQAPMPFYQQHMQMPITADEGYMVAPVSGPSSMMSQDDTEAATADEFPFVFQRGMEGMWIN</sequence>
<dbReference type="Gene3D" id="2.170.150.80">
    <property type="entry name" value="NAC domain"/>
    <property type="match status" value="1"/>
</dbReference>
<evidence type="ECO:0000313" key="7">
    <source>
        <dbReference type="EMBL" id="KQK15121.1"/>
    </source>
</evidence>
<reference evidence="7" key="2">
    <citation type="submission" date="2017-06" db="EMBL/GenBank/DDBJ databases">
        <title>WGS assembly of Brachypodium distachyon.</title>
        <authorList>
            <consortium name="The International Brachypodium Initiative"/>
            <person name="Lucas S."/>
            <person name="Harmon-Smith M."/>
            <person name="Lail K."/>
            <person name="Tice H."/>
            <person name="Grimwood J."/>
            <person name="Bruce D."/>
            <person name="Barry K."/>
            <person name="Shu S."/>
            <person name="Lindquist E."/>
            <person name="Wang M."/>
            <person name="Pitluck S."/>
            <person name="Vogel J.P."/>
            <person name="Garvin D.F."/>
            <person name="Mockler T.C."/>
            <person name="Schmutz J."/>
            <person name="Rokhsar D."/>
            <person name="Bevan M.W."/>
        </authorList>
    </citation>
    <scope>NUCLEOTIDE SEQUENCE</scope>
    <source>
        <strain evidence="7">Bd21</strain>
    </source>
</reference>
<dbReference type="EnsemblPlants" id="KQK15121">
    <property type="protein sequence ID" value="KQK15121"/>
    <property type="gene ID" value="BRADI_1g20801v3"/>
</dbReference>
<organism evidence="7">
    <name type="scientific">Brachypodium distachyon</name>
    <name type="common">Purple false brome</name>
    <name type="synonym">Trachynia distachya</name>
    <dbReference type="NCBI Taxonomy" id="15368"/>
    <lineage>
        <taxon>Eukaryota</taxon>
        <taxon>Viridiplantae</taxon>
        <taxon>Streptophyta</taxon>
        <taxon>Embryophyta</taxon>
        <taxon>Tracheophyta</taxon>
        <taxon>Spermatophyta</taxon>
        <taxon>Magnoliopsida</taxon>
        <taxon>Liliopsida</taxon>
        <taxon>Poales</taxon>
        <taxon>Poaceae</taxon>
        <taxon>BOP clade</taxon>
        <taxon>Pooideae</taxon>
        <taxon>Stipodae</taxon>
        <taxon>Brachypodieae</taxon>
        <taxon>Brachypodium</taxon>
    </lineage>
</organism>